<comment type="subcellular location">
    <subcellularLocation>
        <location evidence="6 8">Cytoplasm</location>
    </subcellularLocation>
</comment>
<reference evidence="10" key="1">
    <citation type="submission" date="2021-01" db="EMBL/GenBank/DDBJ databases">
        <title>Whole genome shotgun sequence of Virgisporangium aurantiacum NBRC 16421.</title>
        <authorList>
            <person name="Komaki H."/>
            <person name="Tamura T."/>
        </authorList>
    </citation>
    <scope>NUCLEOTIDE SEQUENCE</scope>
    <source>
        <strain evidence="10">NBRC 16421</strain>
    </source>
</reference>
<proteinExistence type="inferred from homology"/>
<dbReference type="NCBIfam" id="NF001380">
    <property type="entry name" value="PRK00279.1-2"/>
    <property type="match status" value="1"/>
</dbReference>
<dbReference type="Pfam" id="PF05191">
    <property type="entry name" value="ADK_lid"/>
    <property type="match status" value="1"/>
</dbReference>
<dbReference type="GO" id="GO:0005524">
    <property type="term" value="F:ATP binding"/>
    <property type="evidence" value="ECO:0007669"/>
    <property type="project" value="UniProtKB-UniRule"/>
</dbReference>
<dbReference type="GO" id="GO:0044209">
    <property type="term" value="P:AMP salvage"/>
    <property type="evidence" value="ECO:0007669"/>
    <property type="project" value="UniProtKB-UniRule"/>
</dbReference>
<protein>
    <recommendedName>
        <fullName evidence="6 8">Adenylate kinase</fullName>
        <shortName evidence="6">AK</shortName>
        <ecNumber evidence="6 8">2.7.4.3</ecNumber>
    </recommendedName>
    <alternativeName>
        <fullName evidence="6">ATP-AMP transphosphorylase</fullName>
    </alternativeName>
    <alternativeName>
        <fullName evidence="6">ATP:AMP phosphotransferase</fullName>
    </alternativeName>
    <alternativeName>
        <fullName evidence="6">Adenylate monophosphate kinase</fullName>
    </alternativeName>
</protein>
<keyword evidence="2 6" id="KW-0545">Nucleotide biosynthesis</keyword>
<dbReference type="EMBL" id="BOPG01000038">
    <property type="protein sequence ID" value="GIJ58694.1"/>
    <property type="molecule type" value="Genomic_DNA"/>
</dbReference>
<keyword evidence="1 6" id="KW-0808">Transferase</keyword>
<dbReference type="EC" id="2.7.4.3" evidence="6 8"/>
<dbReference type="HAMAP" id="MF_00235">
    <property type="entry name" value="Adenylate_kinase_Adk"/>
    <property type="match status" value="1"/>
</dbReference>
<dbReference type="CDD" id="cd01428">
    <property type="entry name" value="ADK"/>
    <property type="match status" value="1"/>
</dbReference>
<dbReference type="NCBIfam" id="NF011100">
    <property type="entry name" value="PRK14527.1"/>
    <property type="match status" value="1"/>
</dbReference>
<accession>A0A8J3Z786</accession>
<sequence length="217" mass="23428">MRLVLVGPPGAGKGTQAEFIAAHLAVPKISTGDIFRANVAQGTPLGVEAKRYMDAGQLVPDEVTINMVADRLAEPDATDGFLLDGFPRTVPQAIALDKMLIELSSGLDVVLELVVENEEVVRRLSGRRTCRGCGKIWHVEFDAPQREGFCDRCGSELFQRDDDKPETIAARLEVYARDTAPLVDYYGARGVLVGIDATGPVEDITVRAIDALQSYGG</sequence>
<keyword evidence="6" id="KW-0963">Cytoplasm</keyword>
<dbReference type="InterPro" id="IPR007862">
    <property type="entry name" value="Adenylate_kinase_lid-dom"/>
</dbReference>
<keyword evidence="3 6" id="KW-0547">Nucleotide-binding</keyword>
<dbReference type="PRINTS" id="PR00094">
    <property type="entry name" value="ADENYLTKNASE"/>
</dbReference>
<dbReference type="PANTHER" id="PTHR23359">
    <property type="entry name" value="NUCLEOTIDE KINASE"/>
    <property type="match status" value="1"/>
</dbReference>
<dbReference type="FunFam" id="3.40.50.300:FF:000106">
    <property type="entry name" value="Adenylate kinase mitochondrial"/>
    <property type="match status" value="1"/>
</dbReference>
<dbReference type="InterPro" id="IPR000850">
    <property type="entry name" value="Adenylat/UMP-CMP_kin"/>
</dbReference>
<comment type="catalytic activity">
    <reaction evidence="6 8">
        <text>AMP + ATP = 2 ADP</text>
        <dbReference type="Rhea" id="RHEA:12973"/>
        <dbReference type="ChEBI" id="CHEBI:30616"/>
        <dbReference type="ChEBI" id="CHEBI:456215"/>
        <dbReference type="ChEBI" id="CHEBI:456216"/>
        <dbReference type="EC" id="2.7.4.3"/>
    </reaction>
</comment>
<comment type="caution">
    <text evidence="10">The sequence shown here is derived from an EMBL/GenBank/DDBJ whole genome shotgun (WGS) entry which is preliminary data.</text>
</comment>
<feature type="binding site" evidence="6">
    <location>
        <position position="130"/>
    </location>
    <ligand>
        <name>Zn(2+)</name>
        <dbReference type="ChEBI" id="CHEBI:29105"/>
        <note>structural</note>
    </ligand>
</feature>
<feature type="binding site" evidence="6">
    <location>
        <position position="31"/>
    </location>
    <ligand>
        <name>AMP</name>
        <dbReference type="ChEBI" id="CHEBI:456215"/>
    </ligand>
</feature>
<dbReference type="InterPro" id="IPR006259">
    <property type="entry name" value="Adenyl_kin_sub"/>
</dbReference>
<evidence type="ECO:0000256" key="5">
    <source>
        <dbReference type="ARBA" id="ARBA00022840"/>
    </source>
</evidence>
<feature type="binding site" evidence="6">
    <location>
        <position position="171"/>
    </location>
    <ligand>
        <name>AMP</name>
        <dbReference type="ChEBI" id="CHEBI:456215"/>
    </ligand>
</feature>
<evidence type="ECO:0000259" key="9">
    <source>
        <dbReference type="Pfam" id="PF05191"/>
    </source>
</evidence>
<dbReference type="GO" id="GO:0005737">
    <property type="term" value="C:cytoplasm"/>
    <property type="evidence" value="ECO:0007669"/>
    <property type="project" value="UniProtKB-SubCell"/>
</dbReference>
<feature type="binding site" evidence="6">
    <location>
        <position position="199"/>
    </location>
    <ligand>
        <name>ATP</name>
        <dbReference type="ChEBI" id="CHEBI:30616"/>
    </ligand>
</feature>
<comment type="similarity">
    <text evidence="6 7">Belongs to the adenylate kinase family.</text>
</comment>
<dbReference type="AlphaFoldDB" id="A0A8J3Z786"/>
<dbReference type="PROSITE" id="PS00113">
    <property type="entry name" value="ADENYLATE_KINASE"/>
    <property type="match status" value="1"/>
</dbReference>
<comment type="caution">
    <text evidence="6">Lacks conserved residue(s) required for the propagation of feature annotation.</text>
</comment>
<feature type="binding site" evidence="6">
    <location>
        <begin position="10"/>
        <end position="15"/>
    </location>
    <ligand>
        <name>ATP</name>
        <dbReference type="ChEBI" id="CHEBI:30616"/>
    </ligand>
</feature>
<name>A0A8J3Z786_9ACTN</name>
<feature type="binding site" evidence="6">
    <location>
        <position position="160"/>
    </location>
    <ligand>
        <name>AMP</name>
        <dbReference type="ChEBI" id="CHEBI:456215"/>
    </ligand>
</feature>
<dbReference type="UniPathway" id="UPA00588">
    <property type="reaction ID" value="UER00649"/>
</dbReference>
<dbReference type="RefSeq" id="WP_203999837.1">
    <property type="nucleotide sequence ID" value="NZ_BOPG01000038.1"/>
</dbReference>
<evidence type="ECO:0000256" key="4">
    <source>
        <dbReference type="ARBA" id="ARBA00022777"/>
    </source>
</evidence>
<feature type="binding site" evidence="6">
    <location>
        <position position="92"/>
    </location>
    <ligand>
        <name>AMP</name>
        <dbReference type="ChEBI" id="CHEBI:456215"/>
    </ligand>
</feature>
<dbReference type="GO" id="GO:0008270">
    <property type="term" value="F:zinc ion binding"/>
    <property type="evidence" value="ECO:0007669"/>
    <property type="project" value="UniProtKB-UniRule"/>
</dbReference>
<evidence type="ECO:0000256" key="8">
    <source>
        <dbReference type="RuleBase" id="RU003331"/>
    </source>
</evidence>
<evidence type="ECO:0000256" key="2">
    <source>
        <dbReference type="ARBA" id="ARBA00022727"/>
    </source>
</evidence>
<dbReference type="GO" id="GO:0004017">
    <property type="term" value="F:AMP kinase activity"/>
    <property type="evidence" value="ECO:0007669"/>
    <property type="project" value="UniProtKB-UniRule"/>
</dbReference>
<dbReference type="SUPFAM" id="SSF52540">
    <property type="entry name" value="P-loop containing nucleoside triphosphate hydrolases"/>
    <property type="match status" value="1"/>
</dbReference>
<dbReference type="NCBIfam" id="TIGR01351">
    <property type="entry name" value="adk"/>
    <property type="match status" value="1"/>
</dbReference>
<dbReference type="NCBIfam" id="NF001381">
    <property type="entry name" value="PRK00279.1-3"/>
    <property type="match status" value="1"/>
</dbReference>
<evidence type="ECO:0000256" key="3">
    <source>
        <dbReference type="ARBA" id="ARBA00022741"/>
    </source>
</evidence>
<feature type="region of interest" description="NMP" evidence="6">
    <location>
        <begin position="30"/>
        <end position="59"/>
    </location>
</feature>
<feature type="binding site" evidence="6">
    <location>
        <position position="36"/>
    </location>
    <ligand>
        <name>AMP</name>
        <dbReference type="ChEBI" id="CHEBI:456215"/>
    </ligand>
</feature>
<feature type="binding site" evidence="6">
    <location>
        <position position="133"/>
    </location>
    <ligand>
        <name>Zn(2+)</name>
        <dbReference type="ChEBI" id="CHEBI:29105"/>
        <note>structural</note>
    </ligand>
</feature>
<dbReference type="InterPro" id="IPR027417">
    <property type="entry name" value="P-loop_NTPase"/>
</dbReference>
<evidence type="ECO:0000313" key="11">
    <source>
        <dbReference type="Proteomes" id="UP000612585"/>
    </source>
</evidence>
<organism evidence="10 11">
    <name type="scientific">Virgisporangium aurantiacum</name>
    <dbReference type="NCBI Taxonomy" id="175570"/>
    <lineage>
        <taxon>Bacteria</taxon>
        <taxon>Bacillati</taxon>
        <taxon>Actinomycetota</taxon>
        <taxon>Actinomycetes</taxon>
        <taxon>Micromonosporales</taxon>
        <taxon>Micromonosporaceae</taxon>
        <taxon>Virgisporangium</taxon>
    </lineage>
</organism>
<keyword evidence="4 6" id="KW-0418">Kinase</keyword>
<evidence type="ECO:0000256" key="6">
    <source>
        <dbReference type="HAMAP-Rule" id="MF_00235"/>
    </source>
</evidence>
<feature type="binding site" evidence="6">
    <location>
        <position position="127"/>
    </location>
    <ligand>
        <name>ATP</name>
        <dbReference type="ChEBI" id="CHEBI:30616"/>
    </ligand>
</feature>
<feature type="region of interest" description="LID" evidence="6">
    <location>
        <begin position="126"/>
        <end position="163"/>
    </location>
</feature>
<comment type="pathway">
    <text evidence="6">Purine metabolism; AMP biosynthesis via salvage pathway; AMP from ADP: step 1/1.</text>
</comment>
<comment type="subunit">
    <text evidence="6 8">Monomer.</text>
</comment>
<feature type="binding site" evidence="6">
    <location>
        <begin position="57"/>
        <end position="59"/>
    </location>
    <ligand>
        <name>AMP</name>
        <dbReference type="ChEBI" id="CHEBI:456215"/>
    </ligand>
</feature>
<feature type="domain" description="Adenylate kinase active site lid" evidence="9">
    <location>
        <begin position="127"/>
        <end position="162"/>
    </location>
</feature>
<feature type="binding site" evidence="6">
    <location>
        <begin position="85"/>
        <end position="88"/>
    </location>
    <ligand>
        <name>AMP</name>
        <dbReference type="ChEBI" id="CHEBI:456215"/>
    </ligand>
</feature>
<evidence type="ECO:0000256" key="7">
    <source>
        <dbReference type="RuleBase" id="RU003330"/>
    </source>
</evidence>
<feature type="binding site" evidence="6">
    <location>
        <position position="153"/>
    </location>
    <ligand>
        <name>Zn(2+)</name>
        <dbReference type="ChEBI" id="CHEBI:29105"/>
        <note>structural</note>
    </ligand>
</feature>
<keyword evidence="6" id="KW-0862">Zinc</keyword>
<keyword evidence="6" id="KW-0479">Metal-binding</keyword>
<dbReference type="Pfam" id="PF00406">
    <property type="entry name" value="ADK"/>
    <property type="match status" value="1"/>
</dbReference>
<dbReference type="Proteomes" id="UP000612585">
    <property type="component" value="Unassembled WGS sequence"/>
</dbReference>
<keyword evidence="5 6" id="KW-0067">ATP-binding</keyword>
<dbReference type="Gene3D" id="3.40.50.300">
    <property type="entry name" value="P-loop containing nucleotide triphosphate hydrolases"/>
    <property type="match status" value="1"/>
</dbReference>
<gene>
    <name evidence="10" type="primary">adk_3</name>
    <name evidence="6" type="synonym">adk</name>
    <name evidence="10" type="ORF">Vau01_062100</name>
</gene>
<dbReference type="InterPro" id="IPR033690">
    <property type="entry name" value="Adenylat_kinase_CS"/>
</dbReference>
<feature type="binding site" evidence="6">
    <location>
        <position position="150"/>
    </location>
    <ligand>
        <name>Zn(2+)</name>
        <dbReference type="ChEBI" id="CHEBI:29105"/>
        <note>structural</note>
    </ligand>
</feature>
<comment type="function">
    <text evidence="6">Catalyzes the reversible transfer of the terminal phosphate group between ATP and AMP. Plays an important role in cellular energy homeostasis and in adenine nucleotide metabolism.</text>
</comment>
<comment type="domain">
    <text evidence="6">Consists of three domains, a large central CORE domain and two small peripheral domains, NMPbind and LID, which undergo movements during catalysis. The LID domain closes over the site of phosphoryl transfer upon ATP binding. Assembling and dissambling the active center during each catalytic cycle provides an effective means to prevent ATP hydrolysis. Some bacteria have evolved a zinc-coordinating structure that stabilizes the LID domain.</text>
</comment>
<evidence type="ECO:0000256" key="1">
    <source>
        <dbReference type="ARBA" id="ARBA00022679"/>
    </source>
</evidence>
<evidence type="ECO:0000313" key="10">
    <source>
        <dbReference type="EMBL" id="GIJ58694.1"/>
    </source>
</evidence>
<keyword evidence="11" id="KW-1185">Reference proteome</keyword>